<gene>
    <name evidence="2" type="ORF">C7999DRAFT_12924</name>
</gene>
<accession>A0AAN7CVT8</accession>
<feature type="compositionally biased region" description="Low complexity" evidence="1">
    <location>
        <begin position="9"/>
        <end position="26"/>
    </location>
</feature>
<reference evidence="2" key="2">
    <citation type="submission" date="2023-05" db="EMBL/GenBank/DDBJ databases">
        <authorList>
            <consortium name="Lawrence Berkeley National Laboratory"/>
            <person name="Steindorff A."/>
            <person name="Hensen N."/>
            <person name="Bonometti L."/>
            <person name="Westerberg I."/>
            <person name="Brannstrom I.O."/>
            <person name="Guillou S."/>
            <person name="Cros-Aarteil S."/>
            <person name="Calhoun S."/>
            <person name="Haridas S."/>
            <person name="Kuo A."/>
            <person name="Mondo S."/>
            <person name="Pangilinan J."/>
            <person name="Riley R."/>
            <person name="Labutti K."/>
            <person name="Andreopoulos B."/>
            <person name="Lipzen A."/>
            <person name="Chen C."/>
            <person name="Yanf M."/>
            <person name="Daum C."/>
            <person name="Ng V."/>
            <person name="Clum A."/>
            <person name="Ohm R."/>
            <person name="Martin F."/>
            <person name="Silar P."/>
            <person name="Natvig D."/>
            <person name="Lalanne C."/>
            <person name="Gautier V."/>
            <person name="Ament-Velasquez S.L."/>
            <person name="Kruys A."/>
            <person name="Hutchinson M.I."/>
            <person name="Powell A.J."/>
            <person name="Barry K."/>
            <person name="Miller A.N."/>
            <person name="Grigoriev I.V."/>
            <person name="Debuchy R."/>
            <person name="Gladieux P."/>
            <person name="Thoren M.H."/>
            <person name="Johannesson H."/>
        </authorList>
    </citation>
    <scope>NUCLEOTIDE SEQUENCE</scope>
    <source>
        <strain evidence="2">CBS 359.72</strain>
    </source>
</reference>
<dbReference type="EMBL" id="MU857626">
    <property type="protein sequence ID" value="KAK4249270.1"/>
    <property type="molecule type" value="Genomic_DNA"/>
</dbReference>
<feature type="compositionally biased region" description="Basic and acidic residues" evidence="1">
    <location>
        <begin position="100"/>
        <end position="112"/>
    </location>
</feature>
<sequence>MNSNQTAPASASLHSTTSYSSLASTAKPGSDPTTATSTQGGQDENNKTGSTAPAREVPQDYVYYERKGPPNPNAQPKQKSRLSKFLEKFQSPVVQQANAARERKRLEEERTGIRAYRPAGAPSDSKQSTWAFM</sequence>
<name>A0AAN7CVT8_9PEZI</name>
<dbReference type="AlphaFoldDB" id="A0AAN7CVT8"/>
<feature type="region of interest" description="Disordered" evidence="1">
    <location>
        <begin position="1"/>
        <end position="133"/>
    </location>
</feature>
<proteinExistence type="predicted"/>
<keyword evidence="3" id="KW-1185">Reference proteome</keyword>
<reference evidence="2" key="1">
    <citation type="journal article" date="2023" name="Mol. Phylogenet. Evol.">
        <title>Genome-scale phylogeny and comparative genomics of the fungal order Sordariales.</title>
        <authorList>
            <person name="Hensen N."/>
            <person name="Bonometti L."/>
            <person name="Westerberg I."/>
            <person name="Brannstrom I.O."/>
            <person name="Guillou S."/>
            <person name="Cros-Aarteil S."/>
            <person name="Calhoun S."/>
            <person name="Haridas S."/>
            <person name="Kuo A."/>
            <person name="Mondo S."/>
            <person name="Pangilinan J."/>
            <person name="Riley R."/>
            <person name="LaButti K."/>
            <person name="Andreopoulos B."/>
            <person name="Lipzen A."/>
            <person name="Chen C."/>
            <person name="Yan M."/>
            <person name="Daum C."/>
            <person name="Ng V."/>
            <person name="Clum A."/>
            <person name="Steindorff A."/>
            <person name="Ohm R.A."/>
            <person name="Martin F."/>
            <person name="Silar P."/>
            <person name="Natvig D.O."/>
            <person name="Lalanne C."/>
            <person name="Gautier V."/>
            <person name="Ament-Velasquez S.L."/>
            <person name="Kruys A."/>
            <person name="Hutchinson M.I."/>
            <person name="Powell A.J."/>
            <person name="Barry K."/>
            <person name="Miller A.N."/>
            <person name="Grigoriev I.V."/>
            <person name="Debuchy R."/>
            <person name="Gladieux P."/>
            <person name="Hiltunen Thoren M."/>
            <person name="Johannesson H."/>
        </authorList>
    </citation>
    <scope>NUCLEOTIDE SEQUENCE</scope>
    <source>
        <strain evidence="2">CBS 359.72</strain>
    </source>
</reference>
<evidence type="ECO:0000313" key="2">
    <source>
        <dbReference type="EMBL" id="KAK4249270.1"/>
    </source>
</evidence>
<organism evidence="2 3">
    <name type="scientific">Corynascus novoguineensis</name>
    <dbReference type="NCBI Taxonomy" id="1126955"/>
    <lineage>
        <taxon>Eukaryota</taxon>
        <taxon>Fungi</taxon>
        <taxon>Dikarya</taxon>
        <taxon>Ascomycota</taxon>
        <taxon>Pezizomycotina</taxon>
        <taxon>Sordariomycetes</taxon>
        <taxon>Sordariomycetidae</taxon>
        <taxon>Sordariales</taxon>
        <taxon>Chaetomiaceae</taxon>
        <taxon>Corynascus</taxon>
    </lineage>
</organism>
<feature type="compositionally biased region" description="Polar residues" evidence="1">
    <location>
        <begin position="124"/>
        <end position="133"/>
    </location>
</feature>
<evidence type="ECO:0000313" key="3">
    <source>
        <dbReference type="Proteomes" id="UP001303647"/>
    </source>
</evidence>
<feature type="compositionally biased region" description="Polar residues" evidence="1">
    <location>
        <begin position="31"/>
        <end position="51"/>
    </location>
</feature>
<dbReference type="Proteomes" id="UP001303647">
    <property type="component" value="Unassembled WGS sequence"/>
</dbReference>
<comment type="caution">
    <text evidence="2">The sequence shown here is derived from an EMBL/GenBank/DDBJ whole genome shotgun (WGS) entry which is preliminary data.</text>
</comment>
<protein>
    <submittedName>
        <fullName evidence="2">Uncharacterized protein</fullName>
    </submittedName>
</protein>
<evidence type="ECO:0000256" key="1">
    <source>
        <dbReference type="SAM" id="MobiDB-lite"/>
    </source>
</evidence>